<dbReference type="EMBL" id="BARU01039691">
    <property type="protein sequence ID" value="GAH83919.1"/>
    <property type="molecule type" value="Genomic_DNA"/>
</dbReference>
<sequence>MILEGYFAKINDYTEDELKLCVASSYPFFVKKGRMTHFPSLAPSEELLRGYKAGEVTWEQYTDKFTDEMRRWMSKQSLKWLKQRDKVGDMIRLLCYERADDRKCHRFLLLDILNSMEDE</sequence>
<feature type="domain" description="DUF488" evidence="1">
    <location>
        <begin position="15"/>
        <end position="116"/>
    </location>
</feature>
<comment type="caution">
    <text evidence="2">The sequence shown here is derived from an EMBL/GenBank/DDBJ whole genome shotgun (WGS) entry which is preliminary data.</text>
</comment>
<organism evidence="2">
    <name type="scientific">marine sediment metagenome</name>
    <dbReference type="NCBI Taxonomy" id="412755"/>
    <lineage>
        <taxon>unclassified sequences</taxon>
        <taxon>metagenomes</taxon>
        <taxon>ecological metagenomes</taxon>
    </lineage>
</organism>
<protein>
    <recommendedName>
        <fullName evidence="1">DUF488 domain-containing protein</fullName>
    </recommendedName>
</protein>
<reference evidence="2" key="1">
    <citation type="journal article" date="2014" name="Front. Microbiol.">
        <title>High frequency of phylogenetically diverse reductive dehalogenase-homologous genes in deep subseafloor sedimentary metagenomes.</title>
        <authorList>
            <person name="Kawai M."/>
            <person name="Futagami T."/>
            <person name="Toyoda A."/>
            <person name="Takaki Y."/>
            <person name="Nishi S."/>
            <person name="Hori S."/>
            <person name="Arai W."/>
            <person name="Tsubouchi T."/>
            <person name="Morono Y."/>
            <person name="Uchiyama I."/>
            <person name="Ito T."/>
            <person name="Fujiyama A."/>
            <person name="Inagaki F."/>
            <person name="Takami H."/>
        </authorList>
    </citation>
    <scope>NUCLEOTIDE SEQUENCE</scope>
    <source>
        <strain evidence="2">Expedition CK06-06</strain>
    </source>
</reference>
<gene>
    <name evidence="2" type="ORF">S03H2_61487</name>
</gene>
<evidence type="ECO:0000259" key="1">
    <source>
        <dbReference type="Pfam" id="PF22751"/>
    </source>
</evidence>
<dbReference type="AlphaFoldDB" id="X1K0W5"/>
<evidence type="ECO:0000313" key="2">
    <source>
        <dbReference type="EMBL" id="GAH83919.1"/>
    </source>
</evidence>
<proteinExistence type="predicted"/>
<accession>X1K0W5</accession>
<dbReference type="InterPro" id="IPR054495">
    <property type="entry name" value="DUF488-N3a"/>
</dbReference>
<name>X1K0W5_9ZZZZ</name>
<dbReference type="Pfam" id="PF22751">
    <property type="entry name" value="DUF488-N3a"/>
    <property type="match status" value="1"/>
</dbReference>